<dbReference type="CDD" id="cd18186">
    <property type="entry name" value="BTB_POZ_ZBTB_KLHL-like"/>
    <property type="match status" value="1"/>
</dbReference>
<comment type="caution">
    <text evidence="1">The sequence shown here is derived from an EMBL/GenBank/DDBJ whole genome shotgun (WGS) entry which is preliminary data.</text>
</comment>
<name>A0AAD5S9S7_9FUNG</name>
<dbReference type="AlphaFoldDB" id="A0AAD5S9S7"/>
<evidence type="ECO:0000313" key="1">
    <source>
        <dbReference type="EMBL" id="KAJ3048978.1"/>
    </source>
</evidence>
<dbReference type="EMBL" id="JADGJD010000710">
    <property type="protein sequence ID" value="KAJ3048978.1"/>
    <property type="molecule type" value="Genomic_DNA"/>
</dbReference>
<dbReference type="InterPro" id="IPR011333">
    <property type="entry name" value="SKP1/BTB/POZ_sf"/>
</dbReference>
<protein>
    <recommendedName>
        <fullName evidence="3">BTB domain-containing protein</fullName>
    </recommendedName>
</protein>
<accession>A0AAD5S9S7</accession>
<sequence>MDTQSTRATRSAYRLYKPIPYSDQKVVMDSLNRSEPVPDVTLVFGPEEGELSAHRYFGGIFTVSNVLVTQRFLVRYSEILKKCEFFALALSGNWAETQSPRPKIKLPTIERATMELVLEYLEKGSSAVKKTTEP</sequence>
<dbReference type="Gene3D" id="3.30.710.10">
    <property type="entry name" value="Potassium Channel Kv1.1, Chain A"/>
    <property type="match status" value="1"/>
</dbReference>
<gene>
    <name evidence="1" type="ORF">HK097_010035</name>
</gene>
<dbReference type="Proteomes" id="UP001212841">
    <property type="component" value="Unassembled WGS sequence"/>
</dbReference>
<reference evidence="1" key="1">
    <citation type="submission" date="2020-05" db="EMBL/GenBank/DDBJ databases">
        <title>Phylogenomic resolution of chytrid fungi.</title>
        <authorList>
            <person name="Stajich J.E."/>
            <person name="Amses K."/>
            <person name="Simmons R."/>
            <person name="Seto K."/>
            <person name="Myers J."/>
            <person name="Bonds A."/>
            <person name="Quandt C.A."/>
            <person name="Barry K."/>
            <person name="Liu P."/>
            <person name="Grigoriev I."/>
            <person name="Longcore J.E."/>
            <person name="James T.Y."/>
        </authorList>
    </citation>
    <scope>NUCLEOTIDE SEQUENCE</scope>
    <source>
        <strain evidence="1">JEL0318</strain>
    </source>
</reference>
<organism evidence="1 2">
    <name type="scientific">Rhizophlyctis rosea</name>
    <dbReference type="NCBI Taxonomy" id="64517"/>
    <lineage>
        <taxon>Eukaryota</taxon>
        <taxon>Fungi</taxon>
        <taxon>Fungi incertae sedis</taxon>
        <taxon>Chytridiomycota</taxon>
        <taxon>Chytridiomycota incertae sedis</taxon>
        <taxon>Chytridiomycetes</taxon>
        <taxon>Rhizophlyctidales</taxon>
        <taxon>Rhizophlyctidaceae</taxon>
        <taxon>Rhizophlyctis</taxon>
    </lineage>
</organism>
<evidence type="ECO:0000313" key="2">
    <source>
        <dbReference type="Proteomes" id="UP001212841"/>
    </source>
</evidence>
<evidence type="ECO:0008006" key="3">
    <source>
        <dbReference type="Google" id="ProtNLM"/>
    </source>
</evidence>
<proteinExistence type="predicted"/>
<keyword evidence="2" id="KW-1185">Reference proteome</keyword>